<gene>
    <name evidence="2" type="ORF">HNE05_17010</name>
</gene>
<dbReference type="AlphaFoldDB" id="A0A6M8FM58"/>
<accession>A0A6M8FM58</accession>
<proteinExistence type="predicted"/>
<reference evidence="2" key="1">
    <citation type="submission" date="2020-07" db="EMBL/GenBank/DDBJ databases">
        <title>Nitrate ammonifying Pseudomonas campi sp. nov. isolated from German agricultural grassland.</title>
        <authorList>
            <person name="Timsy T."/>
            <person name="Ulrich A."/>
            <person name="Spanner T."/>
            <person name="Foesel B."/>
            <person name="Kolb S."/>
            <person name="Horn M.A."/>
            <person name="Behrendt U."/>
        </authorList>
    </citation>
    <scope>NUCLEOTIDE SEQUENCE</scope>
    <source>
        <strain evidence="2">S1-A32-2</strain>
    </source>
</reference>
<feature type="chain" id="PRO_5027082343" description="TonB-dependent receptor" evidence="1">
    <location>
        <begin position="30"/>
        <end position="731"/>
    </location>
</feature>
<evidence type="ECO:0000256" key="1">
    <source>
        <dbReference type="SAM" id="SignalP"/>
    </source>
</evidence>
<name>A0A6M8FM58_9GAMM</name>
<dbReference type="RefSeq" id="WP_173210417.1">
    <property type="nucleotide sequence ID" value="NZ_CP053697.2"/>
</dbReference>
<evidence type="ECO:0000313" key="3">
    <source>
        <dbReference type="Proteomes" id="UP000501379"/>
    </source>
</evidence>
<organism evidence="2 3">
    <name type="scientific">Aquipseudomonas campi</name>
    <dbReference type="NCBI Taxonomy" id="2731681"/>
    <lineage>
        <taxon>Bacteria</taxon>
        <taxon>Pseudomonadati</taxon>
        <taxon>Pseudomonadota</taxon>
        <taxon>Gammaproteobacteria</taxon>
        <taxon>Pseudomonadales</taxon>
        <taxon>Pseudomonadaceae</taxon>
        <taxon>Aquipseudomonas</taxon>
    </lineage>
</organism>
<feature type="signal peptide" evidence="1">
    <location>
        <begin position="1"/>
        <end position="29"/>
    </location>
</feature>
<dbReference type="Proteomes" id="UP000501379">
    <property type="component" value="Chromosome"/>
</dbReference>
<evidence type="ECO:0008006" key="4">
    <source>
        <dbReference type="Google" id="ProtNLM"/>
    </source>
</evidence>
<keyword evidence="3" id="KW-1185">Reference proteome</keyword>
<dbReference type="KEGG" id="pcam:HNE05_17010"/>
<evidence type="ECO:0000313" key="2">
    <source>
        <dbReference type="EMBL" id="QKE64979.1"/>
    </source>
</evidence>
<sequence>MSIVHRLITSTRRCCAVFLLGSLASQAAAEDVLNLAPGQTRLSFSVLGLETLGAGDQLAVELDGYDVSALISRSDSDFLLDMPSPLADGSHPLLVLVFYANGNVATLLEASVEVAAGSAPQANDEAPAAVDPATDTTAVLAAEPASEEAATAVEAYAQDAAPAAHRYTLYGLLSNNYRVDEKDAANYPDSPRYTSNGGVSYRGEGAGADWQWQGELDALYDNLSENNPNGYEWELPNYRLAASRGTGLSRQGLALGTYNVLREDLLFSAYQRRGVALTLGDALNSPLQLEVFGLQSEPLTDYRRRLGYPQSSEERSAGGLLTFTPLQDNPQWLQFSTAYLNGETTDSGVGWWSPDQQTRYGGDSWNIAVDSRLGNNSLWLHGDYAHSSFDSDGLGIGEDARTDTSHDLQTQFSSGEWFPSGPFDQWNLTLQRREVGLDFFTLGNLSLPGDLQLDRANWQAFVGNLQVEAELARETNNLDDQDDIADQVAHRQVLNLYYYPMVDSNALPWRILGMPSLNAGVTETRRRQDREDAQVVGFDLNDETRESLVGVNFYHNRWNWSVQHTLQETRDDSQAVEQNGYLIYEPPSDQRNRFTTLQVGYMPWDVLSISTSWQWNKQQESDDDNLYRSVSRGLDVAWQIVPERWLLNASYYRGRDTSHFGDGDFLGDSMLQQTANLQLTWTQMQPDGLNPGIDWFIKSSYAKQDSDLYDQGLEDWQLLLGFDLRWDTHTY</sequence>
<protein>
    <recommendedName>
        <fullName evidence="4">TonB-dependent receptor</fullName>
    </recommendedName>
</protein>
<keyword evidence="1" id="KW-0732">Signal</keyword>
<dbReference type="EMBL" id="CP053697">
    <property type="protein sequence ID" value="QKE64979.1"/>
    <property type="molecule type" value="Genomic_DNA"/>
</dbReference>